<evidence type="ECO:0000256" key="1">
    <source>
        <dbReference type="ARBA" id="ARBA00022777"/>
    </source>
</evidence>
<dbReference type="InterPro" id="IPR003594">
    <property type="entry name" value="HATPase_dom"/>
</dbReference>
<dbReference type="GO" id="GO:0004673">
    <property type="term" value="F:protein histidine kinase activity"/>
    <property type="evidence" value="ECO:0007669"/>
    <property type="project" value="UniProtKB-EC"/>
</dbReference>
<dbReference type="InterPro" id="IPR005467">
    <property type="entry name" value="His_kinase_dom"/>
</dbReference>
<dbReference type="AlphaFoldDB" id="A0A174ZI14"/>
<dbReference type="Proteomes" id="UP000095662">
    <property type="component" value="Unassembled WGS sequence"/>
</dbReference>
<evidence type="ECO:0000256" key="2">
    <source>
        <dbReference type="ARBA" id="ARBA00023012"/>
    </source>
</evidence>
<name>A0A174ZI14_9FIRM</name>
<dbReference type="PROSITE" id="PS50109">
    <property type="entry name" value="HIS_KIN"/>
    <property type="match status" value="1"/>
</dbReference>
<keyword evidence="4" id="KW-0808">Transferase</keyword>
<dbReference type="SUPFAM" id="SSF55874">
    <property type="entry name" value="ATPase domain of HSP90 chaperone/DNA topoisomerase II/histidine kinase"/>
    <property type="match status" value="1"/>
</dbReference>
<dbReference type="CDD" id="cd00075">
    <property type="entry name" value="HATPase"/>
    <property type="match status" value="1"/>
</dbReference>
<dbReference type="EMBL" id="CZBY01000004">
    <property type="protein sequence ID" value="CUQ83908.1"/>
    <property type="molecule type" value="Genomic_DNA"/>
</dbReference>
<protein>
    <submittedName>
        <fullName evidence="4">CAI-1 autoinducer sensor kinase/phosphatase CqsS</fullName>
        <ecNumber evidence="4">2.7.13.3</ecNumber>
    </submittedName>
</protein>
<sequence length="185" mass="20378">MFPEISLNILDVVQNSIGARASLVEITVSIDTTADTLTVIIRDDGCGMSEAELSRAVDPFYTTRTTRKYGFGVPFFKAASEMTGGSFEISSEEGEGTYIKAVFVLSHIDRMPLGDMTGTLISLINANCRIDFSYNYSVDEKRFSLDTRQLRAILGSVPLNIPEVTGYITRYLEENTAEVNGGIKY</sequence>
<dbReference type="Pfam" id="PF02518">
    <property type="entry name" value="HATPase_c"/>
    <property type="match status" value="1"/>
</dbReference>
<evidence type="ECO:0000259" key="3">
    <source>
        <dbReference type="PROSITE" id="PS50109"/>
    </source>
</evidence>
<reference evidence="4 5" key="1">
    <citation type="submission" date="2015-09" db="EMBL/GenBank/DDBJ databases">
        <authorList>
            <consortium name="Pathogen Informatics"/>
        </authorList>
    </citation>
    <scope>NUCLEOTIDE SEQUENCE [LARGE SCALE GENOMIC DNA]</scope>
    <source>
        <strain evidence="4 5">2789STDY5834928</strain>
    </source>
</reference>
<keyword evidence="1 4" id="KW-0418">Kinase</keyword>
<dbReference type="InterPro" id="IPR036890">
    <property type="entry name" value="HATPase_C_sf"/>
</dbReference>
<dbReference type="EC" id="2.7.13.3" evidence="4"/>
<dbReference type="GO" id="GO:0000160">
    <property type="term" value="P:phosphorelay signal transduction system"/>
    <property type="evidence" value="ECO:0007669"/>
    <property type="project" value="UniProtKB-KW"/>
</dbReference>
<evidence type="ECO:0000313" key="5">
    <source>
        <dbReference type="Proteomes" id="UP000095662"/>
    </source>
</evidence>
<dbReference type="STRING" id="39492.ERS852540_00781"/>
<accession>A0A174ZI14</accession>
<feature type="domain" description="Histidine kinase" evidence="3">
    <location>
        <begin position="9"/>
        <end position="107"/>
    </location>
</feature>
<dbReference type="Gene3D" id="3.30.565.10">
    <property type="entry name" value="Histidine kinase-like ATPase, C-terminal domain"/>
    <property type="match status" value="1"/>
</dbReference>
<proteinExistence type="predicted"/>
<gene>
    <name evidence="4" type="primary">cqsS</name>
    <name evidence="4" type="ORF">ERS852540_00781</name>
</gene>
<keyword evidence="2" id="KW-0902">Two-component regulatory system</keyword>
<dbReference type="OrthoDB" id="9797586at2"/>
<evidence type="ECO:0000313" key="4">
    <source>
        <dbReference type="EMBL" id="CUQ83908.1"/>
    </source>
</evidence>
<organism evidence="4 5">
    <name type="scientific">[Eubacterium] siraeum</name>
    <dbReference type="NCBI Taxonomy" id="39492"/>
    <lineage>
        <taxon>Bacteria</taxon>
        <taxon>Bacillati</taxon>
        <taxon>Bacillota</taxon>
        <taxon>Clostridia</taxon>
        <taxon>Eubacteriales</taxon>
        <taxon>Oscillospiraceae</taxon>
        <taxon>Oscillospiraceae incertae sedis</taxon>
    </lineage>
</organism>